<dbReference type="EMBL" id="JAEAOA010002069">
    <property type="protein sequence ID" value="KAK3584206.1"/>
    <property type="molecule type" value="Genomic_DNA"/>
</dbReference>
<evidence type="ECO:0000259" key="1">
    <source>
        <dbReference type="Pfam" id="PF01389"/>
    </source>
</evidence>
<dbReference type="GO" id="GO:0016020">
    <property type="term" value="C:membrane"/>
    <property type="evidence" value="ECO:0007669"/>
    <property type="project" value="InterPro"/>
</dbReference>
<proteinExistence type="predicted"/>
<protein>
    <recommendedName>
        <fullName evidence="1">Outer membrane protein OmpA-like transmembrane domain-containing protein</fullName>
    </recommendedName>
</protein>
<reference evidence="2" key="1">
    <citation type="journal article" date="2021" name="Genome Biol. Evol.">
        <title>A High-Quality Reference Genome for a Parasitic Bivalve with Doubly Uniparental Inheritance (Bivalvia: Unionida).</title>
        <authorList>
            <person name="Smith C.H."/>
        </authorList>
    </citation>
    <scope>NUCLEOTIDE SEQUENCE</scope>
    <source>
        <strain evidence="2">CHS0354</strain>
    </source>
</reference>
<reference evidence="2" key="3">
    <citation type="submission" date="2023-05" db="EMBL/GenBank/DDBJ databases">
        <authorList>
            <person name="Smith C.H."/>
        </authorList>
    </citation>
    <scope>NUCLEOTIDE SEQUENCE</scope>
    <source>
        <strain evidence="2">CHS0354</strain>
        <tissue evidence="2">Mantle</tissue>
    </source>
</reference>
<gene>
    <name evidence="2" type="ORF">CHS0354_035287</name>
</gene>
<sequence length="276" mass="30246">MGLPTSVGNFEGRGSAGSGAGASAMVDDLSQYAAKVEKEDHNIEIPPRNKILELAKNDPQKTANIKAIYIRPQYFLLAAMLILLGETHTFARGYGGISYTSKSYDYQYETNANGDKSKSDISATGSLFKFYIGYYLYEDIILEGGYIDFGQPNDKKNTGWQYGNAVIKLFPIGTTNFSVNAGLGAMLTSVGVASKLEIPEQSYSDSQSKQKMNVSLIYGGGIEYSINRSLALNLNYDVYTKPIDKLETPAFKDTNITTQVSMKDLGILSFGFKFSF</sequence>
<dbReference type="InterPro" id="IPR000498">
    <property type="entry name" value="OmpA-like_TM_dom"/>
</dbReference>
<name>A0AAE0VNK9_9BIVA</name>
<dbReference type="AlphaFoldDB" id="A0AAE0VNK9"/>
<dbReference type="SUPFAM" id="SSF56925">
    <property type="entry name" value="OMPA-like"/>
    <property type="match status" value="1"/>
</dbReference>
<reference evidence="2" key="2">
    <citation type="journal article" date="2021" name="Genome Biol. Evol.">
        <title>Developing a high-quality reference genome for a parasitic bivalve with doubly uniparental inheritance (Bivalvia: Unionida).</title>
        <authorList>
            <person name="Smith C.H."/>
        </authorList>
    </citation>
    <scope>NUCLEOTIDE SEQUENCE</scope>
    <source>
        <strain evidence="2">CHS0354</strain>
        <tissue evidence="2">Mantle</tissue>
    </source>
</reference>
<dbReference type="Proteomes" id="UP001195483">
    <property type="component" value="Unassembled WGS sequence"/>
</dbReference>
<organism evidence="2 3">
    <name type="scientific">Potamilus streckersoni</name>
    <dbReference type="NCBI Taxonomy" id="2493646"/>
    <lineage>
        <taxon>Eukaryota</taxon>
        <taxon>Metazoa</taxon>
        <taxon>Spiralia</taxon>
        <taxon>Lophotrochozoa</taxon>
        <taxon>Mollusca</taxon>
        <taxon>Bivalvia</taxon>
        <taxon>Autobranchia</taxon>
        <taxon>Heteroconchia</taxon>
        <taxon>Palaeoheterodonta</taxon>
        <taxon>Unionida</taxon>
        <taxon>Unionoidea</taxon>
        <taxon>Unionidae</taxon>
        <taxon>Ambleminae</taxon>
        <taxon>Lampsilini</taxon>
        <taxon>Potamilus</taxon>
    </lineage>
</organism>
<dbReference type="Gene3D" id="2.40.160.20">
    <property type="match status" value="1"/>
</dbReference>
<dbReference type="Pfam" id="PF01389">
    <property type="entry name" value="OmpA_membrane"/>
    <property type="match status" value="1"/>
</dbReference>
<keyword evidence="3" id="KW-1185">Reference proteome</keyword>
<evidence type="ECO:0000313" key="2">
    <source>
        <dbReference type="EMBL" id="KAK3584206.1"/>
    </source>
</evidence>
<accession>A0AAE0VNK9</accession>
<feature type="domain" description="Outer membrane protein OmpA-like transmembrane" evidence="1">
    <location>
        <begin position="116"/>
        <end position="259"/>
    </location>
</feature>
<evidence type="ECO:0000313" key="3">
    <source>
        <dbReference type="Proteomes" id="UP001195483"/>
    </source>
</evidence>
<comment type="caution">
    <text evidence="2">The sequence shown here is derived from an EMBL/GenBank/DDBJ whole genome shotgun (WGS) entry which is preliminary data.</text>
</comment>
<dbReference type="InterPro" id="IPR011250">
    <property type="entry name" value="OMP/PagP_B-barrel"/>
</dbReference>